<feature type="transmembrane region" description="Helical" evidence="11">
    <location>
        <begin position="7"/>
        <end position="30"/>
    </location>
</feature>
<evidence type="ECO:0000256" key="3">
    <source>
        <dbReference type="ARBA" id="ARBA00012438"/>
    </source>
</evidence>
<keyword evidence="10 11" id="KW-0472">Membrane</keyword>
<dbReference type="CDD" id="cd00075">
    <property type="entry name" value="HATPase"/>
    <property type="match status" value="1"/>
</dbReference>
<keyword evidence="9" id="KW-0902">Two-component regulatory system</keyword>
<dbReference type="AlphaFoldDB" id="A0A5M3W335"/>
<keyword evidence="4" id="KW-0597">Phosphoprotein</keyword>
<evidence type="ECO:0000256" key="2">
    <source>
        <dbReference type="ARBA" id="ARBA00004236"/>
    </source>
</evidence>
<dbReference type="InterPro" id="IPR036097">
    <property type="entry name" value="HisK_dim/P_sf"/>
</dbReference>
<dbReference type="SUPFAM" id="SSF158472">
    <property type="entry name" value="HAMP domain-like"/>
    <property type="match status" value="1"/>
</dbReference>
<dbReference type="PRINTS" id="PR00344">
    <property type="entry name" value="BCTRLSENSOR"/>
</dbReference>
<dbReference type="Pfam" id="PF00512">
    <property type="entry name" value="HisKA"/>
    <property type="match status" value="1"/>
</dbReference>
<evidence type="ECO:0000313" key="15">
    <source>
        <dbReference type="Proteomes" id="UP000334990"/>
    </source>
</evidence>
<dbReference type="SMART" id="SM00387">
    <property type="entry name" value="HATPase_c"/>
    <property type="match status" value="1"/>
</dbReference>
<dbReference type="SUPFAM" id="SSF47384">
    <property type="entry name" value="Homodimeric domain of signal transducing histidine kinase"/>
    <property type="match status" value="1"/>
</dbReference>
<dbReference type="Pfam" id="PF02518">
    <property type="entry name" value="HATPase_c"/>
    <property type="match status" value="1"/>
</dbReference>
<reference evidence="14 15" key="1">
    <citation type="submission" date="2019-10" db="EMBL/GenBank/DDBJ databases">
        <title>Whole genome shotgun sequence of Acrocarpospora corrugata NBRC 13972.</title>
        <authorList>
            <person name="Ichikawa N."/>
            <person name="Kimura A."/>
            <person name="Kitahashi Y."/>
            <person name="Komaki H."/>
            <person name="Oguchi A."/>
        </authorList>
    </citation>
    <scope>NUCLEOTIDE SEQUENCE [LARGE SCALE GENOMIC DNA]</scope>
    <source>
        <strain evidence="14 15">NBRC 13972</strain>
    </source>
</reference>
<evidence type="ECO:0000256" key="5">
    <source>
        <dbReference type="ARBA" id="ARBA00022679"/>
    </source>
</evidence>
<dbReference type="EMBL" id="BLAD01000061">
    <property type="protein sequence ID" value="GES02689.1"/>
    <property type="molecule type" value="Genomic_DNA"/>
</dbReference>
<evidence type="ECO:0000256" key="11">
    <source>
        <dbReference type="SAM" id="Phobius"/>
    </source>
</evidence>
<evidence type="ECO:0000256" key="7">
    <source>
        <dbReference type="ARBA" id="ARBA00022777"/>
    </source>
</evidence>
<dbReference type="EC" id="2.7.13.3" evidence="3"/>
<organism evidence="14 15">
    <name type="scientific">Acrocarpospora corrugata</name>
    <dbReference type="NCBI Taxonomy" id="35763"/>
    <lineage>
        <taxon>Bacteria</taxon>
        <taxon>Bacillati</taxon>
        <taxon>Actinomycetota</taxon>
        <taxon>Actinomycetes</taxon>
        <taxon>Streptosporangiales</taxon>
        <taxon>Streptosporangiaceae</taxon>
        <taxon>Acrocarpospora</taxon>
    </lineage>
</organism>
<proteinExistence type="predicted"/>
<dbReference type="Gene3D" id="1.10.287.130">
    <property type="match status" value="1"/>
</dbReference>
<comment type="catalytic activity">
    <reaction evidence="1">
        <text>ATP + protein L-histidine = ADP + protein N-phospho-L-histidine.</text>
        <dbReference type="EC" id="2.7.13.3"/>
    </reaction>
</comment>
<keyword evidence="5" id="KW-0808">Transferase</keyword>
<dbReference type="GO" id="GO:0005886">
    <property type="term" value="C:plasma membrane"/>
    <property type="evidence" value="ECO:0007669"/>
    <property type="project" value="UniProtKB-SubCell"/>
</dbReference>
<dbReference type="CDD" id="cd00082">
    <property type="entry name" value="HisKA"/>
    <property type="match status" value="1"/>
</dbReference>
<dbReference type="PANTHER" id="PTHR45436">
    <property type="entry name" value="SENSOR HISTIDINE KINASE YKOH"/>
    <property type="match status" value="1"/>
</dbReference>
<dbReference type="Proteomes" id="UP000334990">
    <property type="component" value="Unassembled WGS sequence"/>
</dbReference>
<dbReference type="SMART" id="SM00304">
    <property type="entry name" value="HAMP"/>
    <property type="match status" value="1"/>
</dbReference>
<feature type="domain" description="HAMP" evidence="13">
    <location>
        <begin position="171"/>
        <end position="224"/>
    </location>
</feature>
<dbReference type="InterPro" id="IPR003660">
    <property type="entry name" value="HAMP_dom"/>
</dbReference>
<evidence type="ECO:0000256" key="1">
    <source>
        <dbReference type="ARBA" id="ARBA00000085"/>
    </source>
</evidence>
<comment type="caution">
    <text evidence="14">The sequence shown here is derived from an EMBL/GenBank/DDBJ whole genome shotgun (WGS) entry which is preliminary data.</text>
</comment>
<evidence type="ECO:0000256" key="6">
    <source>
        <dbReference type="ARBA" id="ARBA00022692"/>
    </source>
</evidence>
<dbReference type="InterPro" id="IPR003661">
    <property type="entry name" value="HisK_dim/P_dom"/>
</dbReference>
<keyword evidence="7 14" id="KW-0418">Kinase</keyword>
<dbReference type="PANTHER" id="PTHR45436:SF5">
    <property type="entry name" value="SENSOR HISTIDINE KINASE TRCS"/>
    <property type="match status" value="1"/>
</dbReference>
<name>A0A5M3W335_9ACTN</name>
<evidence type="ECO:0000313" key="14">
    <source>
        <dbReference type="EMBL" id="GES02689.1"/>
    </source>
</evidence>
<dbReference type="OrthoDB" id="9786919at2"/>
<dbReference type="SUPFAM" id="SSF55874">
    <property type="entry name" value="ATPase domain of HSP90 chaperone/DNA topoisomerase II/histidine kinase"/>
    <property type="match status" value="1"/>
</dbReference>
<evidence type="ECO:0000259" key="13">
    <source>
        <dbReference type="PROSITE" id="PS50885"/>
    </source>
</evidence>
<evidence type="ECO:0000256" key="10">
    <source>
        <dbReference type="ARBA" id="ARBA00023136"/>
    </source>
</evidence>
<dbReference type="InterPro" id="IPR004358">
    <property type="entry name" value="Sig_transdc_His_kin-like_C"/>
</dbReference>
<gene>
    <name evidence="14" type="primary">mprB</name>
    <name evidence="14" type="ORF">Acor_47550</name>
</gene>
<feature type="domain" description="Histidine kinase" evidence="12">
    <location>
        <begin position="232"/>
        <end position="432"/>
    </location>
</feature>
<keyword evidence="15" id="KW-1185">Reference proteome</keyword>
<comment type="subcellular location">
    <subcellularLocation>
        <location evidence="2">Cell membrane</location>
    </subcellularLocation>
</comment>
<evidence type="ECO:0000256" key="8">
    <source>
        <dbReference type="ARBA" id="ARBA00022989"/>
    </source>
</evidence>
<dbReference type="Gene3D" id="1.10.8.500">
    <property type="entry name" value="HAMP domain in histidine kinase"/>
    <property type="match status" value="1"/>
</dbReference>
<dbReference type="CDD" id="cd06225">
    <property type="entry name" value="HAMP"/>
    <property type="match status" value="1"/>
</dbReference>
<dbReference type="Gene3D" id="3.30.565.10">
    <property type="entry name" value="Histidine kinase-like ATPase, C-terminal domain"/>
    <property type="match status" value="1"/>
</dbReference>
<dbReference type="GO" id="GO:0000155">
    <property type="term" value="F:phosphorelay sensor kinase activity"/>
    <property type="evidence" value="ECO:0007669"/>
    <property type="project" value="InterPro"/>
</dbReference>
<dbReference type="Pfam" id="PF00672">
    <property type="entry name" value="HAMP"/>
    <property type="match status" value="1"/>
</dbReference>
<protein>
    <recommendedName>
        <fullName evidence="3">histidine kinase</fullName>
        <ecNumber evidence="3">2.7.13.3</ecNumber>
    </recommendedName>
</protein>
<evidence type="ECO:0000256" key="9">
    <source>
        <dbReference type="ARBA" id="ARBA00023012"/>
    </source>
</evidence>
<dbReference type="PROSITE" id="PS50109">
    <property type="entry name" value="HIS_KIN"/>
    <property type="match status" value="1"/>
</dbReference>
<accession>A0A5M3W335</accession>
<keyword evidence="6 11" id="KW-0812">Transmembrane</keyword>
<sequence length="432" mass="46466">MSLRTRIALAGGAVVMAALLAASLILYGALDTNLHDQLDTSLVHGAASATDVLRQLKRQDKGSGTHEPVKVGGTVVQFIPQPIWPGPTRDFIPLTERDVRVSQFNEPPYFQDLDGMRVYTTVVPNTDGMLVRVARPLSDATETLRWIAVLLAALTIGGGLTAGTLSRLAAGRLLRPVGRLTDLVEHVRATHRLDARLEVAGRDEIGRLAIAFNGMLAALETSVEAQHRLVGDASHELRTPLTSLTTDLDLLAETDADPELVSGARRQAGRLNALIRDLLDLARAGTGPARTEDLRLDLIARSAAAHIARRAEGVHFELDTKETYVHGDPDAVERAIGNLIDNAAKWSPPGGRVHVEVREGQVDVRDEGPGIDAADLPYVFDRFYRSAAGRSREGAGLGLAIVRQIAQTHHGVVEVVPAKRGAHLRLSLPAII</sequence>
<dbReference type="InterPro" id="IPR003594">
    <property type="entry name" value="HATPase_dom"/>
</dbReference>
<dbReference type="InterPro" id="IPR036890">
    <property type="entry name" value="HATPase_C_sf"/>
</dbReference>
<evidence type="ECO:0000256" key="4">
    <source>
        <dbReference type="ARBA" id="ARBA00022553"/>
    </source>
</evidence>
<dbReference type="InterPro" id="IPR050428">
    <property type="entry name" value="TCS_sensor_his_kinase"/>
</dbReference>
<dbReference type="PROSITE" id="PS50885">
    <property type="entry name" value="HAMP"/>
    <property type="match status" value="1"/>
</dbReference>
<dbReference type="RefSeq" id="WP_155338908.1">
    <property type="nucleotide sequence ID" value="NZ_BAAABN010000011.1"/>
</dbReference>
<keyword evidence="8 11" id="KW-1133">Transmembrane helix</keyword>
<evidence type="ECO:0000259" key="12">
    <source>
        <dbReference type="PROSITE" id="PS50109"/>
    </source>
</evidence>
<dbReference type="InterPro" id="IPR005467">
    <property type="entry name" value="His_kinase_dom"/>
</dbReference>
<dbReference type="SMART" id="SM00388">
    <property type="entry name" value="HisKA"/>
    <property type="match status" value="1"/>
</dbReference>